<keyword evidence="3" id="KW-0547">Nucleotide-binding</keyword>
<dbReference type="GO" id="GO:0005524">
    <property type="term" value="F:ATP binding"/>
    <property type="evidence" value="ECO:0007669"/>
    <property type="project" value="UniProtKB-KW"/>
</dbReference>
<comment type="similarity">
    <text evidence="1">Belongs to the ATP-dependent AMP-binding enzyme family.</text>
</comment>
<organism evidence="8 9">
    <name type="scientific">Nocardiopsis eucommiae</name>
    <dbReference type="NCBI Taxonomy" id="2831970"/>
    <lineage>
        <taxon>Bacteria</taxon>
        <taxon>Bacillati</taxon>
        <taxon>Actinomycetota</taxon>
        <taxon>Actinomycetes</taxon>
        <taxon>Streptosporangiales</taxon>
        <taxon>Nocardiopsidaceae</taxon>
        <taxon>Nocardiopsis</taxon>
    </lineage>
</organism>
<accession>A0A975QKA2</accession>
<evidence type="ECO:0000313" key="9">
    <source>
        <dbReference type="Proteomes" id="UP000682416"/>
    </source>
</evidence>
<dbReference type="Proteomes" id="UP000682416">
    <property type="component" value="Chromosome"/>
</dbReference>
<keyword evidence="2 8" id="KW-0436">Ligase</keyword>
<dbReference type="EC" id="6.2.1.16" evidence="8"/>
<evidence type="ECO:0000256" key="2">
    <source>
        <dbReference type="ARBA" id="ARBA00022598"/>
    </source>
</evidence>
<protein>
    <submittedName>
        <fullName evidence="8">Acetoacetate--CoA ligase</fullName>
        <ecNumber evidence="8">6.2.1.16</ecNumber>
    </submittedName>
</protein>
<dbReference type="EMBL" id="CP074402">
    <property type="protein sequence ID" value="QVJ02496.1"/>
    <property type="molecule type" value="Genomic_DNA"/>
</dbReference>
<dbReference type="SUPFAM" id="SSF56801">
    <property type="entry name" value="Acetyl-CoA synthetase-like"/>
    <property type="match status" value="1"/>
</dbReference>
<dbReference type="NCBIfam" id="NF002937">
    <property type="entry name" value="PRK03584.1"/>
    <property type="match status" value="1"/>
</dbReference>
<evidence type="ECO:0000256" key="4">
    <source>
        <dbReference type="ARBA" id="ARBA00022840"/>
    </source>
</evidence>
<evidence type="ECO:0000259" key="6">
    <source>
        <dbReference type="Pfam" id="PF13193"/>
    </source>
</evidence>
<dbReference type="AlphaFoldDB" id="A0A975QKA2"/>
<evidence type="ECO:0000256" key="1">
    <source>
        <dbReference type="ARBA" id="ARBA00006432"/>
    </source>
</evidence>
<dbReference type="Gene3D" id="3.30.300.30">
    <property type="match status" value="1"/>
</dbReference>
<evidence type="ECO:0000313" key="8">
    <source>
        <dbReference type="EMBL" id="QVJ02496.1"/>
    </source>
</evidence>
<keyword evidence="4" id="KW-0067">ATP-binding</keyword>
<dbReference type="NCBIfam" id="TIGR01217">
    <property type="entry name" value="ac_ac_CoA_syn"/>
    <property type="match status" value="1"/>
</dbReference>
<dbReference type="KEGG" id="nec:KGD82_08405"/>
<evidence type="ECO:0000259" key="7">
    <source>
        <dbReference type="Pfam" id="PF16177"/>
    </source>
</evidence>
<reference evidence="8" key="1">
    <citation type="submission" date="2021-05" db="EMBL/GenBank/DDBJ databases">
        <authorList>
            <person name="Kaiqin L."/>
            <person name="Jian G."/>
        </authorList>
    </citation>
    <scope>NUCLEOTIDE SEQUENCE</scope>
    <source>
        <strain evidence="8">HDS5</strain>
    </source>
</reference>
<dbReference type="GO" id="GO:0030729">
    <property type="term" value="F:acetoacetate-CoA ligase activity"/>
    <property type="evidence" value="ECO:0007669"/>
    <property type="project" value="UniProtKB-EC"/>
</dbReference>
<dbReference type="Pfam" id="PF00501">
    <property type="entry name" value="AMP-binding"/>
    <property type="match status" value="1"/>
</dbReference>
<dbReference type="InterPro" id="IPR045851">
    <property type="entry name" value="AMP-bd_C_sf"/>
</dbReference>
<dbReference type="InterPro" id="IPR000873">
    <property type="entry name" value="AMP-dep_synth/lig_dom"/>
</dbReference>
<dbReference type="InterPro" id="IPR005914">
    <property type="entry name" value="Acac_CoA_synth"/>
</dbReference>
<feature type="domain" description="AMP-binding enzyme C-terminal" evidence="6">
    <location>
        <begin position="564"/>
        <end position="638"/>
    </location>
</feature>
<dbReference type="InterPro" id="IPR032387">
    <property type="entry name" value="ACAS_N"/>
</dbReference>
<name>A0A975QKA2_9ACTN</name>
<dbReference type="InterPro" id="IPR042099">
    <property type="entry name" value="ANL_N_sf"/>
</dbReference>
<proteinExistence type="inferred from homology"/>
<dbReference type="Gene3D" id="3.40.50.12780">
    <property type="entry name" value="N-terminal domain of ligase-like"/>
    <property type="match status" value="1"/>
</dbReference>
<dbReference type="PROSITE" id="PS00455">
    <property type="entry name" value="AMP_BINDING"/>
    <property type="match status" value="1"/>
</dbReference>
<evidence type="ECO:0000259" key="5">
    <source>
        <dbReference type="Pfam" id="PF00501"/>
    </source>
</evidence>
<dbReference type="InterPro" id="IPR020845">
    <property type="entry name" value="AMP-binding_CS"/>
</dbReference>
<dbReference type="Pfam" id="PF13193">
    <property type="entry name" value="AMP-binding_C"/>
    <property type="match status" value="1"/>
</dbReference>
<dbReference type="GO" id="GO:0006629">
    <property type="term" value="P:lipid metabolic process"/>
    <property type="evidence" value="ECO:0007669"/>
    <property type="project" value="InterPro"/>
</dbReference>
<evidence type="ECO:0000256" key="3">
    <source>
        <dbReference type="ARBA" id="ARBA00022741"/>
    </source>
</evidence>
<feature type="domain" description="AMP-dependent synthetase/ligase" evidence="5">
    <location>
        <begin position="114"/>
        <end position="496"/>
    </location>
</feature>
<dbReference type="PANTHER" id="PTHR42921">
    <property type="entry name" value="ACETOACETYL-COA SYNTHETASE"/>
    <property type="match status" value="1"/>
</dbReference>
<dbReference type="PANTHER" id="PTHR42921:SF1">
    <property type="entry name" value="ACETOACETYL-COA SYNTHETASE"/>
    <property type="match status" value="1"/>
</dbReference>
<feature type="domain" description="Acetyl-coenzyme A synthetase N-terminal" evidence="7">
    <location>
        <begin position="52"/>
        <end position="107"/>
    </location>
</feature>
<dbReference type="InterPro" id="IPR025110">
    <property type="entry name" value="AMP-bd_C"/>
</dbReference>
<keyword evidence="9" id="KW-1185">Reference proteome</keyword>
<sequence length="677" mass="73782">MTESSVPRVLWEPGEDRIESSNIVAFARWAEREQGVRAFGDGGSTDASDFDYDALWRWSVTDVDGFWASVWEYFGVRSATPYERVLADRSMPGARWFPGATLNYAEHVFEGRDPGATAIRHATELRALDSWSWGELRERTAVIAAGLRELGVGRGDRVAAYLPNLPETAAAFYAVASLGAIWSSCSPDFGVRSVIDRFAQIEPKVLLAVDGYRYGGRDFDRRPVVEELRAALPTVEHTVLLDYLTPGATLDGTLPWDRFTESGAGAELTFTPVPFDHPLWVLYSSGTTGLPKAIVQGHGGILLEQLKNLNLHLDAQEHDRVLWFTTTGWMMWNFLVSVLLTRASIVLYDGSPAHPTPGAGAGTPTTPDLGSLWDLAAEAGVTVFGTSAGYLSSCMKEGVHPTRGRDLSALKAIGSTGSPLSPEAFTWVYEEFGDDLWLFSTSGGTDVCSCLVGGTPTLPVYEGEIQSRGLGMAVASWDPDGKELIGEVGELVVTEPAPSMPVFLWGDADGERLRDSYFSVYPGIWRHGDWIEITDRGTAIIYGRSDSTINRGGVRMGTSEIYRAVLALDDVVDALVVDVPQQDGSSRIELFTVLREGADLEGDLPKEIARRIRTDCSPRHVPDRVRVIGSVPRTLSGKVLEVPVKRILMGEDPAKVASRDSLANPEALDHFSELVGD</sequence>
<dbReference type="Pfam" id="PF16177">
    <property type="entry name" value="ACAS_N"/>
    <property type="match status" value="1"/>
</dbReference>
<gene>
    <name evidence="8" type="ORF">KGD82_08405</name>
</gene>